<sequence>MDAMMNAQGEPEPVFRAMRAEDIPAIVEIENEAFTTPWTAGAFYNELTNNHFAKYMVMEIAGEIAGYGGMWMIMDEAHVTNIAVRAKYRGRKLGERLLREMQQTAAYIGAVKMTLEVRMSNTVAQNLYTKLGFARAGVRKGYYSDNQEDALIMWAELPKYSEASE</sequence>
<comment type="caution">
    <text evidence="2">The sequence shown here is derived from an EMBL/GenBank/DDBJ whole genome shotgun (WGS) entry which is preliminary data.</text>
</comment>
<protein>
    <submittedName>
        <fullName evidence="2">Ribosomal protein S18-alanine N-acetyltransferase</fullName>
        <ecNumber evidence="2">2.3.1.266</ecNumber>
    </submittedName>
</protein>
<dbReference type="NCBIfam" id="TIGR01575">
    <property type="entry name" value="rimI"/>
    <property type="match status" value="1"/>
</dbReference>
<gene>
    <name evidence="2" type="primary">rimI</name>
    <name evidence="2" type="ORF">ACFSUF_15335</name>
</gene>
<reference evidence="3" key="1">
    <citation type="journal article" date="2019" name="Int. J. Syst. Evol. Microbiol.">
        <title>The Global Catalogue of Microorganisms (GCM) 10K type strain sequencing project: providing services to taxonomists for standard genome sequencing and annotation.</title>
        <authorList>
            <consortium name="The Broad Institute Genomics Platform"/>
            <consortium name="The Broad Institute Genome Sequencing Center for Infectious Disease"/>
            <person name="Wu L."/>
            <person name="Ma J."/>
        </authorList>
    </citation>
    <scope>NUCLEOTIDE SEQUENCE [LARGE SCALE GENOMIC DNA]</scope>
    <source>
        <strain evidence="3">KCTC 3950</strain>
    </source>
</reference>
<evidence type="ECO:0000259" key="1">
    <source>
        <dbReference type="PROSITE" id="PS51186"/>
    </source>
</evidence>
<dbReference type="Gene3D" id="3.40.630.30">
    <property type="match status" value="1"/>
</dbReference>
<dbReference type="CDD" id="cd04301">
    <property type="entry name" value="NAT_SF"/>
    <property type="match status" value="1"/>
</dbReference>
<dbReference type="Pfam" id="PF00583">
    <property type="entry name" value="Acetyltransf_1"/>
    <property type="match status" value="1"/>
</dbReference>
<keyword evidence="3" id="KW-1185">Reference proteome</keyword>
<dbReference type="InterPro" id="IPR006464">
    <property type="entry name" value="AcTrfase_RimI/Ard1"/>
</dbReference>
<dbReference type="InterPro" id="IPR000182">
    <property type="entry name" value="GNAT_dom"/>
</dbReference>
<evidence type="ECO:0000313" key="2">
    <source>
        <dbReference type="EMBL" id="MFD2613788.1"/>
    </source>
</evidence>
<dbReference type="SUPFAM" id="SSF55729">
    <property type="entry name" value="Acyl-CoA N-acyltransferases (Nat)"/>
    <property type="match status" value="1"/>
</dbReference>
<dbReference type="EMBL" id="JBHUME010000009">
    <property type="protein sequence ID" value="MFD2613788.1"/>
    <property type="molecule type" value="Genomic_DNA"/>
</dbReference>
<proteinExistence type="predicted"/>
<keyword evidence="2" id="KW-0808">Transferase</keyword>
<name>A0ABW5PFF8_9BACL</name>
<evidence type="ECO:0000313" key="3">
    <source>
        <dbReference type="Proteomes" id="UP001597541"/>
    </source>
</evidence>
<dbReference type="Proteomes" id="UP001597541">
    <property type="component" value="Unassembled WGS sequence"/>
</dbReference>
<organism evidence="2 3">
    <name type="scientific">Paenibacillus gansuensis</name>
    <dbReference type="NCBI Taxonomy" id="306542"/>
    <lineage>
        <taxon>Bacteria</taxon>
        <taxon>Bacillati</taxon>
        <taxon>Bacillota</taxon>
        <taxon>Bacilli</taxon>
        <taxon>Bacillales</taxon>
        <taxon>Paenibacillaceae</taxon>
        <taxon>Paenibacillus</taxon>
    </lineage>
</organism>
<dbReference type="PROSITE" id="PS51186">
    <property type="entry name" value="GNAT"/>
    <property type="match status" value="1"/>
</dbReference>
<dbReference type="PANTHER" id="PTHR43617:SF35">
    <property type="entry name" value="[RIBOSOMAL PROTEIN BS18]-ALANINE N-ACETYLTRANSFERASE"/>
    <property type="match status" value="1"/>
</dbReference>
<dbReference type="EC" id="2.3.1.266" evidence="2"/>
<dbReference type="GO" id="GO:0008999">
    <property type="term" value="F:protein-N-terminal-alanine acetyltransferase activity"/>
    <property type="evidence" value="ECO:0007669"/>
    <property type="project" value="UniProtKB-EC"/>
</dbReference>
<dbReference type="RefSeq" id="WP_377603953.1">
    <property type="nucleotide sequence ID" value="NZ_JBHUME010000009.1"/>
</dbReference>
<dbReference type="InterPro" id="IPR050276">
    <property type="entry name" value="MshD_Acetyltransferase"/>
</dbReference>
<keyword evidence="2" id="KW-0012">Acyltransferase</keyword>
<accession>A0ABW5PFF8</accession>
<dbReference type="InterPro" id="IPR016181">
    <property type="entry name" value="Acyl_CoA_acyltransferase"/>
</dbReference>
<keyword evidence="2" id="KW-0689">Ribosomal protein</keyword>
<keyword evidence="2" id="KW-0687">Ribonucleoprotein</keyword>
<dbReference type="PANTHER" id="PTHR43617">
    <property type="entry name" value="L-AMINO ACID N-ACETYLTRANSFERASE"/>
    <property type="match status" value="1"/>
</dbReference>
<dbReference type="GO" id="GO:0005840">
    <property type="term" value="C:ribosome"/>
    <property type="evidence" value="ECO:0007669"/>
    <property type="project" value="UniProtKB-KW"/>
</dbReference>
<feature type="domain" description="N-acetyltransferase" evidence="1">
    <location>
        <begin position="13"/>
        <end position="158"/>
    </location>
</feature>